<dbReference type="SUPFAM" id="SSF46785">
    <property type="entry name" value="Winged helix' DNA-binding domain"/>
    <property type="match status" value="1"/>
</dbReference>
<organism evidence="5 6">
    <name type="scientific">Artemisia annua</name>
    <name type="common">Sweet wormwood</name>
    <dbReference type="NCBI Taxonomy" id="35608"/>
    <lineage>
        <taxon>Eukaryota</taxon>
        <taxon>Viridiplantae</taxon>
        <taxon>Streptophyta</taxon>
        <taxon>Embryophyta</taxon>
        <taxon>Tracheophyta</taxon>
        <taxon>Spermatophyta</taxon>
        <taxon>Magnoliopsida</taxon>
        <taxon>eudicotyledons</taxon>
        <taxon>Gunneridae</taxon>
        <taxon>Pentapetalae</taxon>
        <taxon>asterids</taxon>
        <taxon>campanulids</taxon>
        <taxon>Asterales</taxon>
        <taxon>Asteraceae</taxon>
        <taxon>Asteroideae</taxon>
        <taxon>Anthemideae</taxon>
        <taxon>Artemisiinae</taxon>
        <taxon>Artemisia</taxon>
    </lineage>
</organism>
<dbReference type="Pfam" id="PF08839">
    <property type="entry name" value="CDT1"/>
    <property type="match status" value="1"/>
</dbReference>
<keyword evidence="2" id="KW-0131">Cell cycle</keyword>
<evidence type="ECO:0000256" key="3">
    <source>
        <dbReference type="SAM" id="MobiDB-lite"/>
    </source>
</evidence>
<keyword evidence="6" id="KW-1185">Reference proteome</keyword>
<protein>
    <submittedName>
        <fullName evidence="5">CDT1 Geminin-binding domain-like protein</fullName>
    </submittedName>
</protein>
<dbReference type="InterPro" id="IPR045173">
    <property type="entry name" value="Cdt1"/>
</dbReference>
<accession>A0A2U1N3U2</accession>
<dbReference type="Pfam" id="PF16679">
    <property type="entry name" value="CDT1_C"/>
    <property type="match status" value="1"/>
</dbReference>
<dbReference type="GO" id="GO:0070182">
    <property type="term" value="F:DNA polymerase binding"/>
    <property type="evidence" value="ECO:0007669"/>
    <property type="project" value="TreeGrafter"/>
</dbReference>
<evidence type="ECO:0000256" key="2">
    <source>
        <dbReference type="ARBA" id="ARBA00023306"/>
    </source>
</evidence>
<dbReference type="Gene3D" id="1.10.10.1420">
    <property type="entry name" value="DNA replication factor Cdt1, C-terminal WH domain"/>
    <property type="match status" value="1"/>
</dbReference>
<name>A0A2U1N3U2_ARTAN</name>
<dbReference type="GO" id="GO:0003677">
    <property type="term" value="F:DNA binding"/>
    <property type="evidence" value="ECO:0007669"/>
    <property type="project" value="InterPro"/>
</dbReference>
<reference evidence="5 6" key="1">
    <citation type="journal article" date="2018" name="Mol. Plant">
        <title>The genome of Artemisia annua provides insight into the evolution of Asteraceae family and artemisinin biosynthesis.</title>
        <authorList>
            <person name="Shen Q."/>
            <person name="Zhang L."/>
            <person name="Liao Z."/>
            <person name="Wang S."/>
            <person name="Yan T."/>
            <person name="Shi P."/>
            <person name="Liu M."/>
            <person name="Fu X."/>
            <person name="Pan Q."/>
            <person name="Wang Y."/>
            <person name="Lv Z."/>
            <person name="Lu X."/>
            <person name="Zhang F."/>
            <person name="Jiang W."/>
            <person name="Ma Y."/>
            <person name="Chen M."/>
            <person name="Hao X."/>
            <person name="Li L."/>
            <person name="Tang Y."/>
            <person name="Lv G."/>
            <person name="Zhou Y."/>
            <person name="Sun X."/>
            <person name="Brodelius P.E."/>
            <person name="Rose J.K.C."/>
            <person name="Tang K."/>
        </authorList>
    </citation>
    <scope>NUCLEOTIDE SEQUENCE [LARGE SCALE GENOMIC DNA]</scope>
    <source>
        <strain evidence="6">cv. Huhao1</strain>
        <tissue evidence="5">Leaf</tissue>
    </source>
</reference>
<dbReference type="CDD" id="cd08674">
    <property type="entry name" value="Cdt1_m"/>
    <property type="match status" value="1"/>
</dbReference>
<dbReference type="PANTHER" id="PTHR28637:SF13">
    <property type="entry name" value="EXPRESSED PROTEIN"/>
    <property type="match status" value="1"/>
</dbReference>
<dbReference type="InterPro" id="IPR038090">
    <property type="entry name" value="Cdt1_C_WH_dom_sf"/>
</dbReference>
<dbReference type="Proteomes" id="UP000245207">
    <property type="component" value="Unassembled WGS sequence"/>
</dbReference>
<dbReference type="AlphaFoldDB" id="A0A2U1N3U2"/>
<evidence type="ECO:0000256" key="1">
    <source>
        <dbReference type="ARBA" id="ARBA00008356"/>
    </source>
</evidence>
<sequence length="488" mass="54683">MASVDQKIHEGEQTVMESSHKSNLPMADKSCPVSSTPVKKLQIHESQRLDAHFVSPTPEKTEETLNSRVNKELAELPEKYKSLSELFDRMTTSLRLLGLRKQLPTFRNICRQVETLTGRKFSYKNLAQIKFILPEAVQTEKILLHNKKTLSVEHDIKVTLNFDVVEGHIENSAYIALSHTFSNRLFKLVNKHSEGFDVPEAELPEPFNQREITVSVPALPEESSTETLPNIAEAELLNPSHMPPSFKKRFSTKVVEDSAKTELLSSPVLPSIKSDTTTDKDTSVSSSLDSVKHEKPLQVVNAETPMKIRLIPREISVETPDLSTPKRSVPTEDKKLKSVLSQKAMTNSSFTKRSLNFLNDDDGELLEGKTTSAGDSSAKVEDTSENDVIAQSGLKAFQPTSDCLTDIVETIHNVSRSTQCSFITQSELVYKILVNNLDIVEREEIEEHLEALVNKAPDWITKKVDLSGDTLYYFNKGMDLKSVTEMLT</sequence>
<dbReference type="GO" id="GO:0030174">
    <property type="term" value="P:regulation of DNA-templated DNA replication initiation"/>
    <property type="evidence" value="ECO:0007669"/>
    <property type="project" value="InterPro"/>
</dbReference>
<dbReference type="OrthoDB" id="341730at2759"/>
<dbReference type="InterPro" id="IPR014939">
    <property type="entry name" value="CDT1_Gemini-bd-like"/>
</dbReference>
<dbReference type="GO" id="GO:0005634">
    <property type="term" value="C:nucleus"/>
    <property type="evidence" value="ECO:0007669"/>
    <property type="project" value="TreeGrafter"/>
</dbReference>
<evidence type="ECO:0000313" key="5">
    <source>
        <dbReference type="EMBL" id="PWA68147.1"/>
    </source>
</evidence>
<dbReference type="InterPro" id="IPR036390">
    <property type="entry name" value="WH_DNA-bd_sf"/>
</dbReference>
<dbReference type="STRING" id="35608.A0A2U1N3U2"/>
<comment type="similarity">
    <text evidence="1">Belongs to the Cdt1 family.</text>
</comment>
<feature type="region of interest" description="Disordered" evidence="3">
    <location>
        <begin position="1"/>
        <end position="37"/>
    </location>
</feature>
<dbReference type="GO" id="GO:0000076">
    <property type="term" value="P:DNA replication checkpoint signaling"/>
    <property type="evidence" value="ECO:0007669"/>
    <property type="project" value="TreeGrafter"/>
</dbReference>
<feature type="compositionally biased region" description="Basic and acidic residues" evidence="3">
    <location>
        <begin position="1"/>
        <end position="12"/>
    </location>
</feature>
<dbReference type="InterPro" id="IPR032054">
    <property type="entry name" value="Cdt1_C"/>
</dbReference>
<evidence type="ECO:0000313" key="6">
    <source>
        <dbReference type="Proteomes" id="UP000245207"/>
    </source>
</evidence>
<dbReference type="PANTHER" id="PTHR28637">
    <property type="entry name" value="DNA REPLICATION FACTOR CDT1"/>
    <property type="match status" value="1"/>
</dbReference>
<evidence type="ECO:0000259" key="4">
    <source>
        <dbReference type="SMART" id="SM01075"/>
    </source>
</evidence>
<feature type="domain" description="CDT1 Geminin-binding" evidence="4">
    <location>
        <begin position="76"/>
        <end position="205"/>
    </location>
</feature>
<proteinExistence type="inferred from homology"/>
<comment type="caution">
    <text evidence="5">The sequence shown here is derived from an EMBL/GenBank/DDBJ whole genome shotgun (WGS) entry which is preliminary data.</text>
</comment>
<feature type="region of interest" description="Disordered" evidence="3">
    <location>
        <begin position="269"/>
        <end position="292"/>
    </location>
</feature>
<dbReference type="EMBL" id="PKPP01003698">
    <property type="protein sequence ID" value="PWA68147.1"/>
    <property type="molecule type" value="Genomic_DNA"/>
</dbReference>
<dbReference type="GO" id="GO:0071163">
    <property type="term" value="P:DNA replication preinitiation complex assembly"/>
    <property type="evidence" value="ECO:0007669"/>
    <property type="project" value="InterPro"/>
</dbReference>
<dbReference type="SMART" id="SM01075">
    <property type="entry name" value="CDT1"/>
    <property type="match status" value="1"/>
</dbReference>
<gene>
    <name evidence="5" type="ORF">CTI12_AA312190</name>
</gene>
<dbReference type="GO" id="GO:0000278">
    <property type="term" value="P:mitotic cell cycle"/>
    <property type="evidence" value="ECO:0007669"/>
    <property type="project" value="TreeGrafter"/>
</dbReference>